<keyword evidence="2" id="KW-1185">Reference proteome</keyword>
<comment type="caution">
    <text evidence="1">The sequence shown here is derived from an EMBL/GenBank/DDBJ whole genome shotgun (WGS) entry which is preliminary data.</text>
</comment>
<evidence type="ECO:0000313" key="1">
    <source>
        <dbReference type="EMBL" id="NYE57300.1"/>
    </source>
</evidence>
<accession>A0ABX2R8B6</accession>
<dbReference type="Proteomes" id="UP000604066">
    <property type="component" value="Unassembled WGS sequence"/>
</dbReference>
<reference evidence="1 2" key="1">
    <citation type="submission" date="2020-07" db="EMBL/GenBank/DDBJ databases">
        <title>Genomic Encyclopedia of Type Strains, Phase III (KMG-III): the genomes of soil and plant-associated and newly described type strains.</title>
        <authorList>
            <person name="Whitman W."/>
        </authorList>
    </citation>
    <scope>NUCLEOTIDE SEQUENCE [LARGE SCALE GENOMIC DNA]</scope>
    <source>
        <strain evidence="1 2">DSM 11255</strain>
    </source>
</reference>
<dbReference type="EMBL" id="JACCBS010000002">
    <property type="protein sequence ID" value="NYE57300.1"/>
    <property type="molecule type" value="Genomic_DNA"/>
</dbReference>
<protein>
    <submittedName>
        <fullName evidence="1">Response regulator RpfG family c-di-GMP phosphodiesterase</fullName>
    </submittedName>
</protein>
<proteinExistence type="predicted"/>
<evidence type="ECO:0000313" key="2">
    <source>
        <dbReference type="Proteomes" id="UP000604066"/>
    </source>
</evidence>
<gene>
    <name evidence="1" type="ORF">HDG70_001015</name>
</gene>
<name>A0ABX2R8B6_9THEO</name>
<organism evidence="1 2">
    <name type="scientific">Carboxydothermus ferrireducens DSM 11255</name>
    <dbReference type="NCBI Taxonomy" id="1119529"/>
    <lineage>
        <taxon>Bacteria</taxon>
        <taxon>Bacillati</taxon>
        <taxon>Bacillota</taxon>
        <taxon>Clostridia</taxon>
        <taxon>Thermoanaerobacterales</taxon>
        <taxon>Thermoanaerobacteraceae</taxon>
        <taxon>Carboxydothermus</taxon>
    </lineage>
</organism>
<sequence>MKGAVIDDRFEQMRDIAPIIRYPHERWDGEG</sequence>